<dbReference type="Gene3D" id="3.40.50.150">
    <property type="entry name" value="Vaccinia Virus protein VP39"/>
    <property type="match status" value="1"/>
</dbReference>
<evidence type="ECO:0000256" key="6">
    <source>
        <dbReference type="ARBA" id="ARBA00023125"/>
    </source>
</evidence>
<dbReference type="InterPro" id="IPR002052">
    <property type="entry name" value="DNA_methylase_N6_adenine_CS"/>
</dbReference>
<evidence type="ECO:0000256" key="7">
    <source>
        <dbReference type="ARBA" id="ARBA00047942"/>
    </source>
</evidence>
<organism evidence="9 10">
    <name type="scientific">Hornefia porci</name>
    <dbReference type="NCBI Taxonomy" id="2652292"/>
    <lineage>
        <taxon>Bacteria</taxon>
        <taxon>Bacillati</taxon>
        <taxon>Bacillota</taxon>
        <taxon>Clostridia</taxon>
        <taxon>Peptostreptococcales</taxon>
        <taxon>Anaerovoracaceae</taxon>
        <taxon>Hornefia</taxon>
    </lineage>
</organism>
<reference evidence="9 10" key="1">
    <citation type="journal article" date="2016" name="Appl. Environ. Microbiol.">
        <title>Function and Phylogeny of Bacterial Butyryl Coenzyme A:Acetate Transferases and Their Diversity in the Proximal Colon of Swine.</title>
        <authorList>
            <person name="Trachsel J."/>
            <person name="Bayles D.O."/>
            <person name="Looft T."/>
            <person name="Levine U.Y."/>
            <person name="Allen H.K."/>
        </authorList>
    </citation>
    <scope>NUCLEOTIDE SEQUENCE [LARGE SCALE GENOMIC DNA]</scope>
    <source>
        <strain evidence="9 10">68-3-10</strain>
    </source>
</reference>
<keyword evidence="5" id="KW-0680">Restriction system</keyword>
<keyword evidence="3 9" id="KW-0808">Transferase</keyword>
<dbReference type="GO" id="GO:0009007">
    <property type="term" value="F:site-specific DNA-methyltransferase (adenine-specific) activity"/>
    <property type="evidence" value="ECO:0007669"/>
    <property type="project" value="UniProtKB-EC"/>
</dbReference>
<dbReference type="RefSeq" id="WP_075712778.1">
    <property type="nucleotide sequence ID" value="NZ_MJIE01000001.1"/>
</dbReference>
<gene>
    <name evidence="9" type="ORF">BHK98_06755</name>
</gene>
<dbReference type="GO" id="GO:0009307">
    <property type="term" value="P:DNA restriction-modification system"/>
    <property type="evidence" value="ECO:0007669"/>
    <property type="project" value="UniProtKB-KW"/>
</dbReference>
<dbReference type="GO" id="GO:0003677">
    <property type="term" value="F:DNA binding"/>
    <property type="evidence" value="ECO:0007669"/>
    <property type="project" value="UniProtKB-KW"/>
</dbReference>
<dbReference type="EC" id="2.1.1.72" evidence="1"/>
<evidence type="ECO:0000256" key="2">
    <source>
        <dbReference type="ARBA" id="ARBA00022603"/>
    </source>
</evidence>
<dbReference type="EMBL" id="MJIE01000001">
    <property type="protein sequence ID" value="OLR55786.1"/>
    <property type="molecule type" value="Genomic_DNA"/>
</dbReference>
<dbReference type="Proteomes" id="UP000187404">
    <property type="component" value="Unassembled WGS sequence"/>
</dbReference>
<keyword evidence="4" id="KW-0949">S-adenosyl-L-methionine</keyword>
<dbReference type="InterPro" id="IPR050953">
    <property type="entry name" value="N4_N6_ade-DNA_methylase"/>
</dbReference>
<comment type="catalytic activity">
    <reaction evidence="7">
        <text>a 2'-deoxyadenosine in DNA + S-adenosyl-L-methionine = an N(6)-methyl-2'-deoxyadenosine in DNA + S-adenosyl-L-homocysteine + H(+)</text>
        <dbReference type="Rhea" id="RHEA:15197"/>
        <dbReference type="Rhea" id="RHEA-COMP:12418"/>
        <dbReference type="Rhea" id="RHEA-COMP:12419"/>
        <dbReference type="ChEBI" id="CHEBI:15378"/>
        <dbReference type="ChEBI" id="CHEBI:57856"/>
        <dbReference type="ChEBI" id="CHEBI:59789"/>
        <dbReference type="ChEBI" id="CHEBI:90615"/>
        <dbReference type="ChEBI" id="CHEBI:90616"/>
        <dbReference type="EC" id="2.1.1.72"/>
    </reaction>
</comment>
<dbReference type="PRINTS" id="PR00507">
    <property type="entry name" value="N12N6MTFRASE"/>
</dbReference>
<evidence type="ECO:0000256" key="3">
    <source>
        <dbReference type="ARBA" id="ARBA00022679"/>
    </source>
</evidence>
<evidence type="ECO:0000259" key="8">
    <source>
        <dbReference type="Pfam" id="PF07669"/>
    </source>
</evidence>
<dbReference type="InterPro" id="IPR029063">
    <property type="entry name" value="SAM-dependent_MTases_sf"/>
</dbReference>
<evidence type="ECO:0000256" key="4">
    <source>
        <dbReference type="ARBA" id="ARBA00022691"/>
    </source>
</evidence>
<evidence type="ECO:0000256" key="1">
    <source>
        <dbReference type="ARBA" id="ARBA00011900"/>
    </source>
</evidence>
<keyword evidence="2 9" id="KW-0489">Methyltransferase</keyword>
<protein>
    <recommendedName>
        <fullName evidence="1">site-specific DNA-methyltransferase (adenine-specific)</fullName>
        <ecNumber evidence="1">2.1.1.72</ecNumber>
    </recommendedName>
</protein>
<dbReference type="OrthoDB" id="9815272at2"/>
<dbReference type="Pfam" id="PF07669">
    <property type="entry name" value="Eco57I"/>
    <property type="match status" value="1"/>
</dbReference>
<evidence type="ECO:0000313" key="10">
    <source>
        <dbReference type="Proteomes" id="UP000187404"/>
    </source>
</evidence>
<comment type="caution">
    <text evidence="9">The sequence shown here is derived from an EMBL/GenBank/DDBJ whole genome shotgun (WGS) entry which is preliminary data.</text>
</comment>
<dbReference type="PANTHER" id="PTHR33841">
    <property type="entry name" value="DNA METHYLTRANSFERASE YEEA-RELATED"/>
    <property type="match status" value="1"/>
</dbReference>
<sequence length="495" mass="57120">MLEKVIRLTNEYIDSMPKKERKRYGQFFTSMETARFMADLYDIDEKKSRVSVLDAGAGSGILSCAFIERLETIDSVQKIELTCYENDNNVLPLLKRNLEYCKAKSEKKIDINIIEDNYILTQYLDFNHMIGGSDDPKKYDFVIGNPPYMKISKDAPEATAMPEICYGAPNLYFIFASMGLFNLCEDGEMVYIIPRSWTSGAYFKRFREYFLTVGKLERIHLFVSRSKVFDKESVLQETIIIKVRKTAKPPETVTITSSKSNGDFGEISSLTVPYDLVVAGSDYYVYLMTDEKEVEVLRKIRKFDKTLPAIGVKMKTGLTVDFRNREILRDEEEEGAIPLFYAQHIEHGKVEFPIHKEHEYVVTGQKGLMQDNKNYLFVKRFTAKEEHRRLQCGVYLAKRFPQYKKISTQNKINFVDGVLTEMSECLVYGLYVLFNSTLYDEYYRILNGSTQVNSTEINAMPVPDLEAIQEMGRKMLKSKDYSEANCNLILEGYCG</sequence>
<dbReference type="PANTHER" id="PTHR33841:SF6">
    <property type="entry name" value="TYPE II METHYLTRANSFERASE M.HINDII"/>
    <property type="match status" value="1"/>
</dbReference>
<feature type="domain" description="Type II methyltransferase M.TaqI-like" evidence="8">
    <location>
        <begin position="78"/>
        <end position="229"/>
    </location>
</feature>
<dbReference type="GO" id="GO:0032259">
    <property type="term" value="P:methylation"/>
    <property type="evidence" value="ECO:0007669"/>
    <property type="project" value="UniProtKB-KW"/>
</dbReference>
<keyword evidence="10" id="KW-1185">Reference proteome</keyword>
<accession>A0A1Q9JHU7</accession>
<dbReference type="AlphaFoldDB" id="A0A1Q9JHU7"/>
<keyword evidence="6" id="KW-0238">DNA-binding</keyword>
<proteinExistence type="predicted"/>
<dbReference type="PROSITE" id="PS00092">
    <property type="entry name" value="N6_MTASE"/>
    <property type="match status" value="1"/>
</dbReference>
<evidence type="ECO:0000256" key="5">
    <source>
        <dbReference type="ARBA" id="ARBA00022747"/>
    </source>
</evidence>
<evidence type="ECO:0000313" key="9">
    <source>
        <dbReference type="EMBL" id="OLR55786.1"/>
    </source>
</evidence>
<dbReference type="SUPFAM" id="SSF53335">
    <property type="entry name" value="S-adenosyl-L-methionine-dependent methyltransferases"/>
    <property type="match status" value="1"/>
</dbReference>
<name>A0A1Q9JHU7_9FIRM</name>
<dbReference type="InterPro" id="IPR011639">
    <property type="entry name" value="MethylTrfase_TaqI-like_dom"/>
</dbReference>
<dbReference type="STRING" id="1261640.BHK98_06755"/>